<keyword evidence="14" id="KW-1185">Reference proteome</keyword>
<dbReference type="InterPro" id="IPR014001">
    <property type="entry name" value="Helicase_ATP-bd"/>
</dbReference>
<keyword evidence="7" id="KW-0255">Endonuclease</keyword>
<dbReference type="InterPro" id="IPR027417">
    <property type="entry name" value="P-loop_NTPase"/>
</dbReference>
<comment type="caution">
    <text evidence="13">The sequence shown here is derived from an EMBL/GenBank/DDBJ whole genome shotgun (WGS) entry which is preliminary data.</text>
</comment>
<evidence type="ECO:0000256" key="2">
    <source>
        <dbReference type="ARBA" id="ARBA00008598"/>
    </source>
</evidence>
<evidence type="ECO:0000256" key="3">
    <source>
        <dbReference type="ARBA" id="ARBA00011296"/>
    </source>
</evidence>
<comment type="subunit">
    <text evidence="3 11">The type I restriction/modification system is composed of three polypeptides R, M and S.</text>
</comment>
<dbReference type="EC" id="3.1.21.3" evidence="11"/>
<comment type="function">
    <text evidence="11">Subunit R is required for both nuclease and ATPase activities, but not for modification.</text>
</comment>
<evidence type="ECO:0000256" key="8">
    <source>
        <dbReference type="ARBA" id="ARBA00022801"/>
    </source>
</evidence>
<dbReference type="Pfam" id="PF22679">
    <property type="entry name" value="T1R_D3-like"/>
    <property type="match status" value="1"/>
</dbReference>
<evidence type="ECO:0000256" key="6">
    <source>
        <dbReference type="ARBA" id="ARBA00022747"/>
    </source>
</evidence>
<proteinExistence type="inferred from homology"/>
<protein>
    <recommendedName>
        <fullName evidence="11">Type I restriction enzyme endonuclease subunit</fullName>
        <shortName evidence="11">R protein</shortName>
        <ecNumber evidence="11">3.1.21.3</ecNumber>
    </recommendedName>
</protein>
<dbReference type="CDD" id="cd22332">
    <property type="entry name" value="HsdR_N"/>
    <property type="match status" value="1"/>
</dbReference>
<evidence type="ECO:0000313" key="14">
    <source>
        <dbReference type="Proteomes" id="UP000647172"/>
    </source>
</evidence>
<dbReference type="GO" id="GO:0005524">
    <property type="term" value="F:ATP binding"/>
    <property type="evidence" value="ECO:0007669"/>
    <property type="project" value="UniProtKB-KW"/>
</dbReference>
<evidence type="ECO:0000256" key="7">
    <source>
        <dbReference type="ARBA" id="ARBA00022759"/>
    </source>
</evidence>
<evidence type="ECO:0000313" key="13">
    <source>
        <dbReference type="EMBL" id="GIE52463.1"/>
    </source>
</evidence>
<dbReference type="GO" id="GO:0003677">
    <property type="term" value="F:DNA binding"/>
    <property type="evidence" value="ECO:0007669"/>
    <property type="project" value="UniProtKB-KW"/>
</dbReference>
<dbReference type="InterPro" id="IPR004473">
    <property type="entry name" value="Restrct_endonuc_typeI_HsdR"/>
</dbReference>
<dbReference type="Proteomes" id="UP000647172">
    <property type="component" value="Unassembled WGS sequence"/>
</dbReference>
<dbReference type="RefSeq" id="WP_307836724.1">
    <property type="nucleotide sequence ID" value="NZ_BOMQ01000070.1"/>
</dbReference>
<dbReference type="InterPro" id="IPR051268">
    <property type="entry name" value="Type-I_R_enzyme_R_subunit"/>
</dbReference>
<dbReference type="InterPro" id="IPR040980">
    <property type="entry name" value="SWI2_SNF2"/>
</dbReference>
<dbReference type="InterPro" id="IPR055180">
    <property type="entry name" value="HsdR_RecA-like_helicase_dom_2"/>
</dbReference>
<dbReference type="InterPro" id="IPR007409">
    <property type="entry name" value="Restrct_endonuc_type1_HsdR_N"/>
</dbReference>
<dbReference type="GO" id="GO:0009035">
    <property type="term" value="F:type I site-specific deoxyribonuclease activity"/>
    <property type="evidence" value="ECO:0007669"/>
    <property type="project" value="UniProtKB-EC"/>
</dbReference>
<evidence type="ECO:0000256" key="5">
    <source>
        <dbReference type="ARBA" id="ARBA00022741"/>
    </source>
</evidence>
<accession>A0A919JMN8</accession>
<dbReference type="Gene3D" id="3.90.1570.50">
    <property type="match status" value="1"/>
</dbReference>
<keyword evidence="6 11" id="KW-0680">Restriction system</keyword>
<dbReference type="GO" id="GO:0004386">
    <property type="term" value="F:helicase activity"/>
    <property type="evidence" value="ECO:0007669"/>
    <property type="project" value="UniProtKB-KW"/>
</dbReference>
<comment type="catalytic activity">
    <reaction evidence="1 11">
        <text>Endonucleolytic cleavage of DNA to give random double-stranded fragments with terminal 5'-phosphates, ATP is simultaneously hydrolyzed.</text>
        <dbReference type="EC" id="3.1.21.3"/>
    </reaction>
</comment>
<feature type="domain" description="Helicase ATP-binding" evidence="12">
    <location>
        <begin position="283"/>
        <end position="443"/>
    </location>
</feature>
<dbReference type="Gene3D" id="3.40.50.300">
    <property type="entry name" value="P-loop containing nucleotide triphosphate hydrolases"/>
    <property type="match status" value="2"/>
</dbReference>
<dbReference type="SUPFAM" id="SSF52540">
    <property type="entry name" value="P-loop containing nucleoside triphosphate hydrolases"/>
    <property type="match status" value="2"/>
</dbReference>
<evidence type="ECO:0000256" key="11">
    <source>
        <dbReference type="RuleBase" id="RU364115"/>
    </source>
</evidence>
<dbReference type="PANTHER" id="PTHR30195:SF15">
    <property type="entry name" value="TYPE I RESTRICTION ENZYME HINDI ENDONUCLEASE SUBUNIT"/>
    <property type="match status" value="1"/>
</dbReference>
<dbReference type="Pfam" id="PF18766">
    <property type="entry name" value="SWI2_SNF2"/>
    <property type="match status" value="1"/>
</dbReference>
<keyword evidence="9 11" id="KW-0067">ATP-binding</keyword>
<organism evidence="13 14">
    <name type="scientific">Actinoplanes nipponensis</name>
    <dbReference type="NCBI Taxonomy" id="135950"/>
    <lineage>
        <taxon>Bacteria</taxon>
        <taxon>Bacillati</taxon>
        <taxon>Actinomycetota</taxon>
        <taxon>Actinomycetes</taxon>
        <taxon>Micromonosporales</taxon>
        <taxon>Micromonosporaceae</taxon>
        <taxon>Actinoplanes</taxon>
    </lineage>
</organism>
<dbReference type="PANTHER" id="PTHR30195">
    <property type="entry name" value="TYPE I SITE-SPECIFIC DEOXYRIBONUCLEASE PROTEIN SUBUNIT M AND R"/>
    <property type="match status" value="1"/>
</dbReference>
<dbReference type="Pfam" id="PF04313">
    <property type="entry name" value="HSDR_N"/>
    <property type="match status" value="1"/>
</dbReference>
<dbReference type="EMBL" id="BOMQ01000070">
    <property type="protein sequence ID" value="GIE52463.1"/>
    <property type="molecule type" value="Genomic_DNA"/>
</dbReference>
<evidence type="ECO:0000256" key="9">
    <source>
        <dbReference type="ARBA" id="ARBA00022840"/>
    </source>
</evidence>
<dbReference type="CDD" id="cd18030">
    <property type="entry name" value="DEXHc_RE_I_HsdR"/>
    <property type="match status" value="1"/>
</dbReference>
<dbReference type="NCBIfam" id="TIGR00348">
    <property type="entry name" value="hsdR"/>
    <property type="match status" value="1"/>
</dbReference>
<comment type="similarity">
    <text evidence="2 11">Belongs to the HsdR family.</text>
</comment>
<reference evidence="13" key="1">
    <citation type="submission" date="2021-01" db="EMBL/GenBank/DDBJ databases">
        <title>Whole genome shotgun sequence of Actinoplanes nipponensis NBRC 14063.</title>
        <authorList>
            <person name="Komaki H."/>
            <person name="Tamura T."/>
        </authorList>
    </citation>
    <scope>NUCLEOTIDE SEQUENCE</scope>
    <source>
        <strain evidence="13">NBRC 14063</strain>
    </source>
</reference>
<name>A0A919JMN8_9ACTN</name>
<keyword evidence="4" id="KW-0540">Nuclease</keyword>
<sequence length="1010" mass="113543">MVAGFNEANSVQAPILDLLRAGSWTYVPGDQLNRAEEQPLIESEVLSALVRLNPAVAEDPSRADEVLARLRMLTLTAAEDGLVAANRGFMEWLKGRQSHQFTGTAHDVPIRLIDFVTPKNNTLVVSDEVTVGVPGNRARFDIVLWVNGFPLVVGEVKTPVDQRISWIKGAKEISEVYEVRQPQFFVPNVLSFASEGREFFYGPVGASIDHWETWGSTVDAPTVSGWKRVQRCVETLLTPRTVLDLLHDFTVYETSADPVGEPHLVKIVARYPQYESVNLIAERARDGVKRRGLVHHTQGSGKTLAMVFAAAKMLTDPKLTNPTIILIADRIQLVRQTYDQFRTTSMPRLETPTTAAGLRNLLGHRDKRGLIFTTVHKFANAGVLNDRDNIIVLIDEAHRSQEKQLGDHMRKALPNARFFGFTGTPIADLDRNTFALYGDPDDPGQVLHTYDSDRSIADGMTVPIHVNPRLVEFQLDKERLDEAFAELAAAEGLAEDEAEFLTKKVSRTSTFFLNKERIQKVCADLVEHFYATIDPLGMKAQIVVVDRDLCVKYAAEINRLLARRYDAGHPLDECAVVMSVQSKDDEEWRRHALSEVEEEKLLDRFRAFGDPLKFLIVTSKLGTGFNAPIEGVMYLDKPMKLHTLFQTITRANRPWKNPQTGQEKRYGLICDYIGLGDGFARAMAPANPLAARRKIELDGLIDQFTFEIAEVLDRFAGIDRATVGSQTLQDAHQRIPDAASRDRFAARFQMLQGIWEMCYPDARLDEHRSDYRFLSQVYASVMPTNSANELLWHRLGAKTLDLVHSHIGEVTVRGSDRQAVIADADTIRTLIDEGLIPADDTKVTTKTAEEVIDSIAERIRRRLAGPNGDHEVYRTLSERLDRLRERVLTQARDSIEYLRELFTLAKDVTSAEQAEDTDGRDGLDLLPDPHVGALTQIFNEYAPKNTPVIIGRVVVDIDAIVKEVRYDGWSHTKNGDRLVRIAIRKVLQKYHLPASGDLFDHAHAYISEHY</sequence>
<gene>
    <name evidence="13" type="ORF">Ani05nite_59970</name>
</gene>
<dbReference type="GO" id="GO:0009307">
    <property type="term" value="P:DNA restriction-modification system"/>
    <property type="evidence" value="ECO:0007669"/>
    <property type="project" value="UniProtKB-KW"/>
</dbReference>
<evidence type="ECO:0000259" key="12">
    <source>
        <dbReference type="PROSITE" id="PS51192"/>
    </source>
</evidence>
<keyword evidence="13" id="KW-0347">Helicase</keyword>
<evidence type="ECO:0000256" key="1">
    <source>
        <dbReference type="ARBA" id="ARBA00000851"/>
    </source>
</evidence>
<dbReference type="PROSITE" id="PS51192">
    <property type="entry name" value="HELICASE_ATP_BIND_1"/>
    <property type="match status" value="1"/>
</dbReference>
<keyword evidence="8 11" id="KW-0378">Hydrolase</keyword>
<dbReference type="SMART" id="SM00487">
    <property type="entry name" value="DEXDc"/>
    <property type="match status" value="1"/>
</dbReference>
<evidence type="ECO:0000256" key="4">
    <source>
        <dbReference type="ARBA" id="ARBA00022722"/>
    </source>
</evidence>
<keyword evidence="5 11" id="KW-0547">Nucleotide-binding</keyword>
<keyword evidence="10 11" id="KW-0238">DNA-binding</keyword>
<dbReference type="AlphaFoldDB" id="A0A919JMN8"/>
<evidence type="ECO:0000256" key="10">
    <source>
        <dbReference type="ARBA" id="ARBA00023125"/>
    </source>
</evidence>